<keyword evidence="3" id="KW-1185">Reference proteome</keyword>
<feature type="region of interest" description="Disordered" evidence="1">
    <location>
        <begin position="169"/>
        <end position="213"/>
    </location>
</feature>
<evidence type="ECO:0000313" key="2">
    <source>
        <dbReference type="EMBL" id="KAK2949727.1"/>
    </source>
</evidence>
<feature type="compositionally biased region" description="Polar residues" evidence="1">
    <location>
        <begin position="31"/>
        <end position="60"/>
    </location>
</feature>
<feature type="region of interest" description="Disordered" evidence="1">
    <location>
        <begin position="1"/>
        <end position="151"/>
    </location>
</feature>
<feature type="compositionally biased region" description="Low complexity" evidence="1">
    <location>
        <begin position="181"/>
        <end position="201"/>
    </location>
</feature>
<feature type="compositionally biased region" description="Low complexity" evidence="1">
    <location>
        <begin position="61"/>
        <end position="73"/>
    </location>
</feature>
<name>A0ABQ9XEH1_9EUKA</name>
<gene>
    <name evidence="2" type="ORF">BLNAU_15301</name>
</gene>
<organism evidence="2 3">
    <name type="scientific">Blattamonas nauphoetae</name>
    <dbReference type="NCBI Taxonomy" id="2049346"/>
    <lineage>
        <taxon>Eukaryota</taxon>
        <taxon>Metamonada</taxon>
        <taxon>Preaxostyla</taxon>
        <taxon>Oxymonadida</taxon>
        <taxon>Blattamonas</taxon>
    </lineage>
</organism>
<accession>A0ABQ9XEH1</accession>
<sequence length="318" mass="34124">MPSSSFIPSVSPTSSPITSSLAQSSLPNSSVTTTSHPTTIGASKTTSSEVTQPLQTSSYPTTTASTHSSQTSTPFSFSGLISDYSTSQSTRPTDLSDSSSPSISKTTSEPISQSLSSELQSPSTSNITTSSTSYVPHRVRSTSGLASSEHVGGSDALVFRPAQRIESTDVQLIPIPAPHKSSSTSFSTSFTDTESSSSSFSQPQPKHLKPGDRFRYKIGKQTAKELRPTLKPVNPIEEKRLSLFCPVSIPPTKLREILCLFGNFSMQDVWMVVGVPREVLEVHPQAKNVSLYRCSAAFYSAVQDQRVCVVVGMIRSDE</sequence>
<feature type="compositionally biased region" description="Low complexity" evidence="1">
    <location>
        <begin position="1"/>
        <end position="30"/>
    </location>
</feature>
<evidence type="ECO:0000313" key="3">
    <source>
        <dbReference type="Proteomes" id="UP001281761"/>
    </source>
</evidence>
<evidence type="ECO:0000256" key="1">
    <source>
        <dbReference type="SAM" id="MobiDB-lite"/>
    </source>
</evidence>
<protein>
    <submittedName>
        <fullName evidence="2">Uncharacterized protein</fullName>
    </submittedName>
</protein>
<feature type="compositionally biased region" description="Low complexity" evidence="1">
    <location>
        <begin position="89"/>
        <end position="133"/>
    </location>
</feature>
<reference evidence="2 3" key="1">
    <citation type="journal article" date="2022" name="bioRxiv">
        <title>Genomics of Preaxostyla Flagellates Illuminates Evolutionary Transitions and the Path Towards Mitochondrial Loss.</title>
        <authorList>
            <person name="Novak L.V.F."/>
            <person name="Treitli S.C."/>
            <person name="Pyrih J."/>
            <person name="Halakuc P."/>
            <person name="Pipaliya S.V."/>
            <person name="Vacek V."/>
            <person name="Brzon O."/>
            <person name="Soukal P."/>
            <person name="Eme L."/>
            <person name="Dacks J.B."/>
            <person name="Karnkowska A."/>
            <person name="Elias M."/>
            <person name="Hampl V."/>
        </authorList>
    </citation>
    <scope>NUCLEOTIDE SEQUENCE [LARGE SCALE GENOMIC DNA]</scope>
    <source>
        <strain evidence="2">NAU3</strain>
        <tissue evidence="2">Gut</tissue>
    </source>
</reference>
<dbReference type="Proteomes" id="UP001281761">
    <property type="component" value="Unassembled WGS sequence"/>
</dbReference>
<comment type="caution">
    <text evidence="2">The sequence shown here is derived from an EMBL/GenBank/DDBJ whole genome shotgun (WGS) entry which is preliminary data.</text>
</comment>
<proteinExistence type="predicted"/>
<dbReference type="EMBL" id="JARBJD010000150">
    <property type="protein sequence ID" value="KAK2949727.1"/>
    <property type="molecule type" value="Genomic_DNA"/>
</dbReference>